<evidence type="ECO:0000313" key="16">
    <source>
        <dbReference type="Proteomes" id="UP000077202"/>
    </source>
</evidence>
<dbReference type="AlphaFoldDB" id="A0A176VS64"/>
<dbReference type="SUPFAM" id="SSF54637">
    <property type="entry name" value="Thioesterase/thiol ester dehydrase-isomerase"/>
    <property type="match status" value="2"/>
</dbReference>
<keyword evidence="9 11" id="KW-0443">Lipid metabolism</keyword>
<dbReference type="Proteomes" id="UP000077202">
    <property type="component" value="Unassembled WGS sequence"/>
</dbReference>
<evidence type="ECO:0000256" key="4">
    <source>
        <dbReference type="ARBA" id="ARBA00022528"/>
    </source>
</evidence>
<dbReference type="InterPro" id="IPR045023">
    <property type="entry name" value="FATA/B"/>
</dbReference>
<evidence type="ECO:0000313" key="15">
    <source>
        <dbReference type="EMBL" id="OAE23537.1"/>
    </source>
</evidence>
<evidence type="ECO:0000256" key="2">
    <source>
        <dbReference type="ARBA" id="ARBA00006500"/>
    </source>
</evidence>
<evidence type="ECO:0000313" key="14">
    <source>
        <dbReference type="EMBL" id="BBN06243.1"/>
    </source>
</evidence>
<organism evidence="15 16">
    <name type="scientific">Marchantia polymorpha subsp. ruderalis</name>
    <dbReference type="NCBI Taxonomy" id="1480154"/>
    <lineage>
        <taxon>Eukaryota</taxon>
        <taxon>Viridiplantae</taxon>
        <taxon>Streptophyta</taxon>
        <taxon>Embryophyta</taxon>
        <taxon>Marchantiophyta</taxon>
        <taxon>Marchantiopsida</taxon>
        <taxon>Marchantiidae</taxon>
        <taxon>Marchantiales</taxon>
        <taxon>Marchantiaceae</taxon>
        <taxon>Marchantia</taxon>
    </lineage>
</organism>
<dbReference type="InterPro" id="IPR002864">
    <property type="entry name" value="Acyl-ACP_thioesterase_NHD"/>
</dbReference>
<keyword evidence="10 11" id="KW-0275">Fatty acid biosynthesis</keyword>
<evidence type="ECO:0000313" key="17">
    <source>
        <dbReference type="Proteomes" id="UP001162541"/>
    </source>
</evidence>
<comment type="function">
    <text evidence="11">Plays an essential role in chain termination during de novo fatty acid synthesis.</text>
</comment>
<evidence type="ECO:0000256" key="7">
    <source>
        <dbReference type="ARBA" id="ARBA00022832"/>
    </source>
</evidence>
<protein>
    <recommendedName>
        <fullName evidence="11">Acyl-[acyl-carrier-protein] hydrolase</fullName>
        <ecNumber evidence="11">3.1.2.-</ecNumber>
    </recommendedName>
</protein>
<keyword evidence="3 11" id="KW-0444">Lipid biosynthesis</keyword>
<accession>A0A176VS64</accession>
<dbReference type="Proteomes" id="UP001162541">
    <property type="component" value="Chromosome 3"/>
</dbReference>
<proteinExistence type="inferred from homology"/>
<comment type="subcellular location">
    <subcellularLocation>
        <location evidence="1 11">Plastid</location>
        <location evidence="1 11">Chloroplast</location>
    </subcellularLocation>
</comment>
<dbReference type="GO" id="GO:0016297">
    <property type="term" value="F:fatty acyl-[ACP] hydrolase activity"/>
    <property type="evidence" value="ECO:0007669"/>
    <property type="project" value="InterPro"/>
</dbReference>
<dbReference type="GO" id="GO:0009507">
    <property type="term" value="C:chloroplast"/>
    <property type="evidence" value="ECO:0007669"/>
    <property type="project" value="UniProtKB-SubCell"/>
</dbReference>
<reference evidence="14" key="2">
    <citation type="journal article" date="2019" name="Curr. Biol.">
        <title>Chromatin organization in early land plants reveals an ancestral association between H3K27me3, transposons, and constitutive heterochromatin.</title>
        <authorList>
            <person name="Montgomery S.A."/>
            <person name="Tanizawa Y."/>
            <person name="Galik B."/>
            <person name="Wang N."/>
            <person name="Ito T."/>
            <person name="Mochizuki T."/>
            <person name="Akimcheva S."/>
            <person name="Bowman J."/>
            <person name="Cognat V."/>
            <person name="Drouard L."/>
            <person name="Ekker H."/>
            <person name="Houng S."/>
            <person name="Kohchi T."/>
            <person name="Lin S."/>
            <person name="Liu L.D."/>
            <person name="Nakamura Y."/>
            <person name="Valeeva L.R."/>
            <person name="Shakirov E.V."/>
            <person name="Shippen D.E."/>
            <person name="Wei W."/>
            <person name="Yagura M."/>
            <person name="Yamaoka S."/>
            <person name="Yamato K.T."/>
            <person name="Liu C."/>
            <person name="Berger F."/>
        </authorList>
    </citation>
    <scope>NUCLEOTIDE SEQUENCE [LARGE SCALE GENOMIC DNA]</scope>
    <source>
        <strain evidence="14">Tak-1</strain>
    </source>
</reference>
<dbReference type="EMBL" id="LVLJ01002827">
    <property type="protein sequence ID" value="OAE23537.1"/>
    <property type="molecule type" value="Genomic_DNA"/>
</dbReference>
<dbReference type="PANTHER" id="PTHR31727">
    <property type="entry name" value="OLEOYL-ACYL CARRIER PROTEIN THIOESTERASE 1, CHLOROPLASTIC"/>
    <property type="match status" value="1"/>
</dbReference>
<sequence length="352" mass="40336">MAASSVRCQGVVQVPGHSLFSVPYQRCNLRLRTKISYQGCSLEDSRATGIRIGRGIQAPSVSTESVSVLDALTVVNENEYIGYGCLLDDNTFRERFVIRFSEVSTRGRISLETLASLLQEAATNHVLKMEYGFSPGKNMNGNITVTTRMHIEVDKYPEWRDLVEIDTWFQPEGKNSVRRDWIVKNVRTGESIAFATSTWVLMNSQTRRLCKMTEDLWQELEPHMRSPAKWAMSEERRQESSTKIPKLGEEAALRIEGVVASERDCDMNQHVNNVRYLSWMIETVPEEVKRSHEVSKITIEYRQEANQEECVDIVADIEKTENIDTKHFTHLTKKSSDGKEINRGRTVWRPSQ</sequence>
<evidence type="ECO:0000259" key="13">
    <source>
        <dbReference type="Pfam" id="PF20791"/>
    </source>
</evidence>
<keyword evidence="4 11" id="KW-0150">Chloroplast</keyword>
<feature type="domain" description="Acyl-ACP thioesterase N-terminal hotdog" evidence="12">
    <location>
        <begin position="90"/>
        <end position="219"/>
    </location>
</feature>
<dbReference type="EMBL" id="AP019868">
    <property type="protein sequence ID" value="BBN06243.1"/>
    <property type="molecule type" value="Genomic_DNA"/>
</dbReference>
<keyword evidence="6 11" id="KW-0378">Hydrolase</keyword>
<dbReference type="EC" id="3.1.2.-" evidence="11"/>
<reference evidence="17" key="3">
    <citation type="journal article" date="2020" name="Curr. Biol.">
        <title>Chromatin organization in early land plants reveals an ancestral association between H3K27me3, transposons, and constitutive heterochromatin.</title>
        <authorList>
            <person name="Montgomery S.A."/>
            <person name="Tanizawa Y."/>
            <person name="Galik B."/>
            <person name="Wang N."/>
            <person name="Ito T."/>
            <person name="Mochizuki T."/>
            <person name="Akimcheva S."/>
            <person name="Bowman J.L."/>
            <person name="Cognat V."/>
            <person name="Marechal-Drouard L."/>
            <person name="Ekker H."/>
            <person name="Hong S.F."/>
            <person name="Kohchi T."/>
            <person name="Lin S.S."/>
            <person name="Liu L.D."/>
            <person name="Nakamura Y."/>
            <person name="Valeeva L.R."/>
            <person name="Shakirov E.V."/>
            <person name="Shippen D.E."/>
            <person name="Wei W.L."/>
            <person name="Yagura M."/>
            <person name="Yamaoka S."/>
            <person name="Yamato K.T."/>
            <person name="Liu C."/>
            <person name="Berger F."/>
        </authorList>
    </citation>
    <scope>NUCLEOTIDE SEQUENCE [LARGE SCALE GENOMIC DNA]</scope>
    <source>
        <strain evidence="17">Tak-1</strain>
    </source>
</reference>
<dbReference type="Gene3D" id="3.10.129.10">
    <property type="entry name" value="Hotdog Thioesterase"/>
    <property type="match status" value="1"/>
</dbReference>
<dbReference type="PANTHER" id="PTHR31727:SF21">
    <property type="entry name" value="ACYL-[ACYL-CARRIER-PROTEIN] HYDROLASE"/>
    <property type="match status" value="1"/>
</dbReference>
<keyword evidence="8" id="KW-0809">Transit peptide</keyword>
<feature type="domain" description="Acyl-ACP thioesterase-like C-terminal" evidence="13">
    <location>
        <begin position="264"/>
        <end position="349"/>
    </location>
</feature>
<evidence type="ECO:0000256" key="5">
    <source>
        <dbReference type="ARBA" id="ARBA00022640"/>
    </source>
</evidence>
<keyword evidence="16" id="KW-1185">Reference proteome</keyword>
<name>A0A176VS64_MARPO</name>
<dbReference type="GO" id="GO:0000036">
    <property type="term" value="F:acyl carrier activity"/>
    <property type="evidence" value="ECO:0007669"/>
    <property type="project" value="TreeGrafter"/>
</dbReference>
<evidence type="ECO:0000256" key="8">
    <source>
        <dbReference type="ARBA" id="ARBA00022946"/>
    </source>
</evidence>
<reference evidence="15 16" key="1">
    <citation type="submission" date="2016-03" db="EMBL/GenBank/DDBJ databases">
        <title>Mechanisms controlling the formation of the plant cell surface in tip-growing cells are functionally conserved among land plants.</title>
        <authorList>
            <person name="Honkanen S."/>
            <person name="Jones V.A."/>
            <person name="Morieri G."/>
            <person name="Champion C."/>
            <person name="Hetherington A.J."/>
            <person name="Kelly S."/>
            <person name="Saint-Marcoux D."/>
            <person name="Proust H."/>
            <person name="Prescott H."/>
            <person name="Dolan L."/>
        </authorList>
    </citation>
    <scope>NUCLEOTIDE SEQUENCE [LARGE SCALE GENOMIC DNA]</scope>
    <source>
        <strain evidence="16">cv. Tak-1 and cv. Tak-2</strain>
        <tissue evidence="15">Whole gametophyte</tissue>
    </source>
</reference>
<dbReference type="CDD" id="cd00586">
    <property type="entry name" value="4HBT"/>
    <property type="match status" value="1"/>
</dbReference>
<evidence type="ECO:0000256" key="9">
    <source>
        <dbReference type="ARBA" id="ARBA00023098"/>
    </source>
</evidence>
<comment type="similarity">
    <text evidence="2 11">Belongs to the acyl-ACP thioesterase family.</text>
</comment>
<keyword evidence="5 11" id="KW-0934">Plastid</keyword>
<keyword evidence="7 11" id="KW-0276">Fatty acid metabolism</keyword>
<evidence type="ECO:0000256" key="11">
    <source>
        <dbReference type="RuleBase" id="RU363096"/>
    </source>
</evidence>
<dbReference type="Pfam" id="PF20791">
    <property type="entry name" value="Acyl-ACP_TE_C"/>
    <property type="match status" value="1"/>
</dbReference>
<dbReference type="InterPro" id="IPR029069">
    <property type="entry name" value="HotDog_dom_sf"/>
</dbReference>
<evidence type="ECO:0000256" key="1">
    <source>
        <dbReference type="ARBA" id="ARBA00004229"/>
    </source>
</evidence>
<evidence type="ECO:0000256" key="6">
    <source>
        <dbReference type="ARBA" id="ARBA00022801"/>
    </source>
</evidence>
<evidence type="ECO:0000256" key="3">
    <source>
        <dbReference type="ARBA" id="ARBA00022516"/>
    </source>
</evidence>
<evidence type="ECO:0000256" key="10">
    <source>
        <dbReference type="ARBA" id="ARBA00023160"/>
    </source>
</evidence>
<evidence type="ECO:0000259" key="12">
    <source>
        <dbReference type="Pfam" id="PF01643"/>
    </source>
</evidence>
<dbReference type="InterPro" id="IPR049427">
    <property type="entry name" value="Acyl-ACP_TE_C"/>
</dbReference>
<dbReference type="Pfam" id="PF01643">
    <property type="entry name" value="Acyl-ACP_TE"/>
    <property type="match status" value="1"/>
</dbReference>
<gene>
    <name evidence="15" type="ORF">AXG93_4284s1070</name>
    <name evidence="14" type="ORF">Mp_3g19540</name>
</gene>